<proteinExistence type="predicted"/>
<dbReference type="PANTHER" id="PTHR27001">
    <property type="entry name" value="OS01G0253100 PROTEIN"/>
    <property type="match status" value="1"/>
</dbReference>
<evidence type="ECO:0000259" key="3">
    <source>
        <dbReference type="PROSITE" id="PS50011"/>
    </source>
</evidence>
<accession>A0A0C9W404</accession>
<evidence type="ECO:0000313" key="4">
    <source>
        <dbReference type="EMBL" id="KIJ61063.1"/>
    </source>
</evidence>
<evidence type="ECO:0000256" key="1">
    <source>
        <dbReference type="ARBA" id="ARBA00022741"/>
    </source>
</evidence>
<evidence type="ECO:0000256" key="2">
    <source>
        <dbReference type="ARBA" id="ARBA00022840"/>
    </source>
</evidence>
<protein>
    <recommendedName>
        <fullName evidence="3">Protein kinase domain-containing protein</fullName>
    </recommendedName>
</protein>
<name>A0A0C9W404_9AGAM</name>
<reference evidence="4 5" key="1">
    <citation type="submission" date="2014-04" db="EMBL/GenBank/DDBJ databases">
        <title>Evolutionary Origins and Diversification of the Mycorrhizal Mutualists.</title>
        <authorList>
            <consortium name="DOE Joint Genome Institute"/>
            <consortium name="Mycorrhizal Genomics Consortium"/>
            <person name="Kohler A."/>
            <person name="Kuo A."/>
            <person name="Nagy L.G."/>
            <person name="Floudas D."/>
            <person name="Copeland A."/>
            <person name="Barry K.W."/>
            <person name="Cichocki N."/>
            <person name="Veneault-Fourrey C."/>
            <person name="LaButti K."/>
            <person name="Lindquist E.A."/>
            <person name="Lipzen A."/>
            <person name="Lundell T."/>
            <person name="Morin E."/>
            <person name="Murat C."/>
            <person name="Riley R."/>
            <person name="Ohm R."/>
            <person name="Sun H."/>
            <person name="Tunlid A."/>
            <person name="Henrissat B."/>
            <person name="Grigoriev I.V."/>
            <person name="Hibbett D.S."/>
            <person name="Martin F."/>
        </authorList>
    </citation>
    <scope>NUCLEOTIDE SEQUENCE [LARGE SCALE GENOMIC DNA]</scope>
    <source>
        <strain evidence="4 5">MD-312</strain>
    </source>
</reference>
<keyword evidence="2" id="KW-0067">ATP-binding</keyword>
<dbReference type="SUPFAM" id="SSF56112">
    <property type="entry name" value="Protein kinase-like (PK-like)"/>
    <property type="match status" value="1"/>
</dbReference>
<dbReference type="Pfam" id="PF07714">
    <property type="entry name" value="PK_Tyr_Ser-Thr"/>
    <property type="match status" value="1"/>
</dbReference>
<dbReference type="OrthoDB" id="5809314at2759"/>
<feature type="domain" description="Protein kinase" evidence="3">
    <location>
        <begin position="1"/>
        <end position="146"/>
    </location>
</feature>
<dbReference type="GO" id="GO:0004672">
    <property type="term" value="F:protein kinase activity"/>
    <property type="evidence" value="ECO:0007669"/>
    <property type="project" value="InterPro"/>
</dbReference>
<dbReference type="AlphaFoldDB" id="A0A0C9W404"/>
<dbReference type="InterPro" id="IPR001245">
    <property type="entry name" value="Ser-Thr/Tyr_kinase_cat_dom"/>
</dbReference>
<dbReference type="GO" id="GO:0005524">
    <property type="term" value="F:ATP binding"/>
    <property type="evidence" value="ECO:0007669"/>
    <property type="project" value="UniProtKB-KW"/>
</dbReference>
<dbReference type="InterPro" id="IPR011009">
    <property type="entry name" value="Kinase-like_dom_sf"/>
</dbReference>
<dbReference type="HOGENOM" id="CLU_1777710_0_0_1"/>
<organism evidence="4 5">
    <name type="scientific">Hydnomerulius pinastri MD-312</name>
    <dbReference type="NCBI Taxonomy" id="994086"/>
    <lineage>
        <taxon>Eukaryota</taxon>
        <taxon>Fungi</taxon>
        <taxon>Dikarya</taxon>
        <taxon>Basidiomycota</taxon>
        <taxon>Agaricomycotina</taxon>
        <taxon>Agaricomycetes</taxon>
        <taxon>Agaricomycetidae</taxon>
        <taxon>Boletales</taxon>
        <taxon>Boletales incertae sedis</taxon>
        <taxon>Leucogyrophana</taxon>
    </lineage>
</organism>
<sequence>MLATTLDAIEDSLGTESCGVPSVAVKSHISKISSKAAKKKLAKALKRAVCVWEKLGHENILPVIGVTYGLGTLPAVVSPWMAQDSMNDYLDCHVDRLTAKQRFSLINQVGNGLKYLHSMDLVHGNLTGTNILFDAEGKACLSDFGH</sequence>
<keyword evidence="1" id="KW-0547">Nucleotide-binding</keyword>
<dbReference type="EMBL" id="KN839865">
    <property type="protein sequence ID" value="KIJ61063.1"/>
    <property type="molecule type" value="Genomic_DNA"/>
</dbReference>
<gene>
    <name evidence="4" type="ORF">HYDPIDRAFT_42849</name>
</gene>
<keyword evidence="5" id="KW-1185">Reference proteome</keyword>
<dbReference type="PANTHER" id="PTHR27001:SF931">
    <property type="entry name" value="OS11G0664100 PROTEIN"/>
    <property type="match status" value="1"/>
</dbReference>
<dbReference type="PROSITE" id="PS50011">
    <property type="entry name" value="PROTEIN_KINASE_DOM"/>
    <property type="match status" value="1"/>
</dbReference>
<dbReference type="Gene3D" id="1.10.510.10">
    <property type="entry name" value="Transferase(Phosphotransferase) domain 1"/>
    <property type="match status" value="1"/>
</dbReference>
<evidence type="ECO:0000313" key="5">
    <source>
        <dbReference type="Proteomes" id="UP000053820"/>
    </source>
</evidence>
<dbReference type="GO" id="GO:0005886">
    <property type="term" value="C:plasma membrane"/>
    <property type="evidence" value="ECO:0007669"/>
    <property type="project" value="TreeGrafter"/>
</dbReference>
<dbReference type="InterPro" id="IPR000719">
    <property type="entry name" value="Prot_kinase_dom"/>
</dbReference>
<dbReference type="Proteomes" id="UP000053820">
    <property type="component" value="Unassembled WGS sequence"/>
</dbReference>